<organism evidence="2 3">
    <name type="scientific">Chlorogloeopsis fritschii PCC 6912</name>
    <dbReference type="NCBI Taxonomy" id="211165"/>
    <lineage>
        <taxon>Bacteria</taxon>
        <taxon>Bacillati</taxon>
        <taxon>Cyanobacteriota</taxon>
        <taxon>Cyanophyceae</taxon>
        <taxon>Nostocales</taxon>
        <taxon>Chlorogloeopsidaceae</taxon>
        <taxon>Chlorogloeopsis</taxon>
    </lineage>
</organism>
<sequence>MKSATLPSFWDAYRDLDEKTRSSARKAYQLWRENPFHPSLHFKCINNEENIWSVRITRNYRALGILEENTVTWFWVGSHDDYEKFFG</sequence>
<dbReference type="InterPro" id="IPR035093">
    <property type="entry name" value="RelE/ParE_toxin_dom_sf"/>
</dbReference>
<feature type="domain" description="ParE-like toxin" evidence="1">
    <location>
        <begin position="21"/>
        <end position="84"/>
    </location>
</feature>
<evidence type="ECO:0000313" key="3">
    <source>
        <dbReference type="Proteomes" id="UP000268857"/>
    </source>
</evidence>
<name>A0A3S0ZCK7_CHLFR</name>
<dbReference type="SUPFAM" id="SSF143011">
    <property type="entry name" value="RelE-like"/>
    <property type="match status" value="1"/>
</dbReference>
<dbReference type="Proteomes" id="UP000268857">
    <property type="component" value="Unassembled WGS sequence"/>
</dbReference>
<accession>A0A3S0ZCK7</accession>
<comment type="caution">
    <text evidence="2">The sequence shown here is derived from an EMBL/GenBank/DDBJ whole genome shotgun (WGS) entry which is preliminary data.</text>
</comment>
<reference evidence="2 3" key="1">
    <citation type="journal article" date="2019" name="Genome Biol. Evol.">
        <title>Day and night: Metabolic profiles and evolutionary relationships of six axenic non-marine cyanobacteria.</title>
        <authorList>
            <person name="Will S.E."/>
            <person name="Henke P."/>
            <person name="Boedeker C."/>
            <person name="Huang S."/>
            <person name="Brinkmann H."/>
            <person name="Rohde M."/>
            <person name="Jarek M."/>
            <person name="Friedl T."/>
            <person name="Seufert S."/>
            <person name="Schumacher M."/>
            <person name="Overmann J."/>
            <person name="Neumann-Schaal M."/>
            <person name="Petersen J."/>
        </authorList>
    </citation>
    <scope>NUCLEOTIDE SEQUENCE [LARGE SCALE GENOMIC DNA]</scope>
    <source>
        <strain evidence="2 3">PCC 6912</strain>
    </source>
</reference>
<dbReference type="Pfam" id="PF24732">
    <property type="entry name" value="ParE_like"/>
    <property type="match status" value="1"/>
</dbReference>
<dbReference type="RefSeq" id="WP_016873760.1">
    <property type="nucleotide sequence ID" value="NZ_AJLN01000047.1"/>
</dbReference>
<dbReference type="OrthoDB" id="129742at2"/>
<gene>
    <name evidence="2" type="ORF">PCC6912_56860</name>
</gene>
<dbReference type="EMBL" id="RSCJ01000035">
    <property type="protein sequence ID" value="RUR73515.1"/>
    <property type="molecule type" value="Genomic_DNA"/>
</dbReference>
<dbReference type="STRING" id="211165.GCA_000317285_01201"/>
<dbReference type="InterPro" id="IPR056925">
    <property type="entry name" value="ParE-like"/>
</dbReference>
<protein>
    <recommendedName>
        <fullName evidence="1">ParE-like toxin domain-containing protein</fullName>
    </recommendedName>
</protein>
<evidence type="ECO:0000313" key="2">
    <source>
        <dbReference type="EMBL" id="RUR73515.1"/>
    </source>
</evidence>
<evidence type="ECO:0000259" key="1">
    <source>
        <dbReference type="Pfam" id="PF24732"/>
    </source>
</evidence>
<keyword evidence="3" id="KW-1185">Reference proteome</keyword>
<dbReference type="Gene3D" id="3.30.2310.20">
    <property type="entry name" value="RelE-like"/>
    <property type="match status" value="1"/>
</dbReference>
<dbReference type="AlphaFoldDB" id="A0A3S0ZCK7"/>
<proteinExistence type="predicted"/>